<dbReference type="Pfam" id="PF00076">
    <property type="entry name" value="RRM_1"/>
    <property type="match status" value="2"/>
</dbReference>
<dbReference type="SUPFAM" id="SSF54928">
    <property type="entry name" value="RNA-binding domain, RBD"/>
    <property type="match status" value="2"/>
</dbReference>
<name>A0A915EVQ2_9CEST</name>
<dbReference type="InterPro" id="IPR000504">
    <property type="entry name" value="RRM_dom"/>
</dbReference>
<feature type="compositionally biased region" description="Basic and acidic residues" evidence="3">
    <location>
        <begin position="425"/>
        <end position="450"/>
    </location>
</feature>
<dbReference type="CDD" id="cd12320">
    <property type="entry name" value="RRM6_RBM19_RRM5_MRD1"/>
    <property type="match status" value="1"/>
</dbReference>
<sequence length="687" mass="78033">MEHSRLRLLLKHVNVNAKISEIKKFFKPVRIKDAKILKRGILVKTSLTELHYLGVAVVYFRSKKDLDISLHKQGEIHGTAIRVCPYEDELFINTTKTDKLKPVWDTVPVEKLRSEIKETGRLFVRNLQYDCTEAELLELFSSFGTVSEIHLSFDRKLQRSKGFAFVTYLFPDEALAAFNKLDKYKFKNRLLHILPGKPREVDEENDNRGDEVAADQYERDVDKAIMSEFQKKRHAELKFMASVSHNWNTLFVSPDAVATYLSARFGVSKERLLDATSKESAAVRIAHGEAQLVHEIRDFLKRQGVRLDLLTPTSASQGRRDKAESQAASTHRQVSGCVFLIKNLPVGTTEEDVADLLRRLTRKGAHSLDPPRRILVPPLGITAIVEYAMPQIARLAYKALAYEPYNDNILYVQWAPEGILSPPENRPEDGEEEHGKEKLQRKPDESTEEDARARFIDILDTDKVVEADDVDVDIVEGEYFRDSKQREDGQGEDANDVKIMQVDSRRASKRRKQKRVEAGDDAEIVNEDKNNSRKKRKMMQGGADEVNAEDDAEVDSSKSRKKRKQTDDDEEFSIVRKPAGVMSSPTLSTENALPKPQKQAVKREERGRVILVRNVAFQASQSEVSALFKPIGGLVKVRMPQKPSGGHRGFAFVEFATEDQAKSALETFGVDTHFMGRRLNIEYARSE</sequence>
<dbReference type="InterPro" id="IPR012677">
    <property type="entry name" value="Nucleotide-bd_a/b_plait_sf"/>
</dbReference>
<evidence type="ECO:0000313" key="5">
    <source>
        <dbReference type="Proteomes" id="UP000887562"/>
    </source>
</evidence>
<evidence type="ECO:0000256" key="3">
    <source>
        <dbReference type="SAM" id="MobiDB-lite"/>
    </source>
</evidence>
<organism evidence="5 6">
    <name type="scientific">Echinococcus canadensis</name>
    <dbReference type="NCBI Taxonomy" id="519352"/>
    <lineage>
        <taxon>Eukaryota</taxon>
        <taxon>Metazoa</taxon>
        <taxon>Spiralia</taxon>
        <taxon>Lophotrochozoa</taxon>
        <taxon>Platyhelminthes</taxon>
        <taxon>Cestoda</taxon>
        <taxon>Eucestoda</taxon>
        <taxon>Cyclophyllidea</taxon>
        <taxon>Taeniidae</taxon>
        <taxon>Echinococcus</taxon>
        <taxon>Echinococcus canadensis group</taxon>
    </lineage>
</organism>
<proteinExistence type="predicted"/>
<accession>A0A915EVQ2</accession>
<feature type="region of interest" description="Disordered" evidence="3">
    <location>
        <begin position="483"/>
        <end position="603"/>
    </location>
</feature>
<feature type="region of interest" description="Disordered" evidence="3">
    <location>
        <begin position="421"/>
        <end position="450"/>
    </location>
</feature>
<evidence type="ECO:0000256" key="1">
    <source>
        <dbReference type="ARBA" id="ARBA00022884"/>
    </source>
</evidence>
<dbReference type="WBParaSite" id="maker-E.canG7_contigs_7599-snap-gene-0.7-mRNA-1">
    <property type="protein sequence ID" value="maker-E.canG7_contigs_7599-snap-gene-0.7-mRNA-1"/>
    <property type="gene ID" value="EcG7_07165"/>
</dbReference>
<dbReference type="PROSITE" id="PS50102">
    <property type="entry name" value="RRM"/>
    <property type="match status" value="2"/>
</dbReference>
<dbReference type="InterPro" id="IPR035979">
    <property type="entry name" value="RBD_domain_sf"/>
</dbReference>
<feature type="domain" description="RRM" evidence="4">
    <location>
        <begin position="608"/>
        <end position="686"/>
    </location>
</feature>
<keyword evidence="1 2" id="KW-0694">RNA-binding</keyword>
<evidence type="ECO:0000313" key="6">
    <source>
        <dbReference type="WBParaSite" id="maker-E.canG7_contigs_7599-snap-gene-0.7-mRNA-1"/>
    </source>
</evidence>
<dbReference type="SMART" id="SM00360">
    <property type="entry name" value="RRM"/>
    <property type="match status" value="4"/>
</dbReference>
<dbReference type="AlphaFoldDB" id="A0A915EVQ2"/>
<protein>
    <submittedName>
        <fullName evidence="6">RRM domain-containing protein</fullName>
    </submittedName>
</protein>
<dbReference type="PANTHER" id="PTHR10352">
    <property type="entry name" value="EUKARYOTIC TRANSLATION INITIATION FACTOR 3 SUBUNIT G"/>
    <property type="match status" value="1"/>
</dbReference>
<reference evidence="6" key="1">
    <citation type="submission" date="2022-11" db="UniProtKB">
        <authorList>
            <consortium name="WormBaseParasite"/>
        </authorList>
    </citation>
    <scope>IDENTIFICATION</scope>
</reference>
<dbReference type="GO" id="GO:0003723">
    <property type="term" value="F:RNA binding"/>
    <property type="evidence" value="ECO:0007669"/>
    <property type="project" value="UniProtKB-UniRule"/>
</dbReference>
<evidence type="ECO:0000259" key="4">
    <source>
        <dbReference type="PROSITE" id="PS50102"/>
    </source>
</evidence>
<dbReference type="Proteomes" id="UP000887562">
    <property type="component" value="Unplaced"/>
</dbReference>
<evidence type="ECO:0000256" key="2">
    <source>
        <dbReference type="PROSITE-ProRule" id="PRU00176"/>
    </source>
</evidence>
<feature type="domain" description="RRM" evidence="4">
    <location>
        <begin position="120"/>
        <end position="198"/>
    </location>
</feature>
<keyword evidence="5" id="KW-1185">Reference proteome</keyword>
<dbReference type="Gene3D" id="3.30.70.330">
    <property type="match status" value="3"/>
</dbReference>